<dbReference type="PANTHER" id="PTHR40659">
    <property type="entry name" value="NICKEL/COBALT EFFLUX SYSTEM RCNA"/>
    <property type="match status" value="1"/>
</dbReference>
<feature type="transmembrane region" description="Helical" evidence="1">
    <location>
        <begin position="140"/>
        <end position="163"/>
    </location>
</feature>
<dbReference type="RefSeq" id="WP_185958767.1">
    <property type="nucleotide sequence ID" value="NZ_FXTK01000037.1"/>
</dbReference>
<dbReference type="GO" id="GO:0005886">
    <property type="term" value="C:plasma membrane"/>
    <property type="evidence" value="ECO:0007669"/>
    <property type="project" value="UniProtKB-SubCell"/>
</dbReference>
<keyword evidence="1" id="KW-0812">Transmembrane</keyword>
<evidence type="ECO:0000313" key="2">
    <source>
        <dbReference type="EMBL" id="SMO98834.1"/>
    </source>
</evidence>
<keyword evidence="1" id="KW-0472">Membrane</keyword>
<dbReference type="InterPro" id="IPR051224">
    <property type="entry name" value="NiCoT_RcnA"/>
</dbReference>
<accession>A0A521FRX9</accession>
<protein>
    <submittedName>
        <fullName evidence="2">High-affinity nickel-transport protein</fullName>
    </submittedName>
</protein>
<proteinExistence type="predicted"/>
<evidence type="ECO:0000256" key="1">
    <source>
        <dbReference type="SAM" id="Phobius"/>
    </source>
</evidence>
<reference evidence="2 3" key="1">
    <citation type="submission" date="2017-05" db="EMBL/GenBank/DDBJ databases">
        <authorList>
            <person name="Varghese N."/>
            <person name="Submissions S."/>
        </authorList>
    </citation>
    <scope>NUCLEOTIDE SEQUENCE [LARGE SCALE GENOMIC DNA]</scope>
    <source>
        <strain evidence="2 3">DSM 100094</strain>
    </source>
</reference>
<dbReference type="GO" id="GO:0046583">
    <property type="term" value="F:monoatomic cation efflux transmembrane transporter activity"/>
    <property type="evidence" value="ECO:0007669"/>
    <property type="project" value="TreeGrafter"/>
</dbReference>
<dbReference type="GO" id="GO:0032025">
    <property type="term" value="P:response to cobalt ion"/>
    <property type="evidence" value="ECO:0007669"/>
    <property type="project" value="TreeGrafter"/>
</dbReference>
<dbReference type="PANTHER" id="PTHR40659:SF1">
    <property type="entry name" value="NICKEL_COBALT EFFLUX SYSTEM RCNA"/>
    <property type="match status" value="1"/>
</dbReference>
<organism evidence="2 3">
    <name type="scientific">Paracoccus laeviglucosivorans</name>
    <dbReference type="NCBI Taxonomy" id="1197861"/>
    <lineage>
        <taxon>Bacteria</taxon>
        <taxon>Pseudomonadati</taxon>
        <taxon>Pseudomonadota</taxon>
        <taxon>Alphaproteobacteria</taxon>
        <taxon>Rhodobacterales</taxon>
        <taxon>Paracoccaceae</taxon>
        <taxon>Paracoccus</taxon>
    </lineage>
</organism>
<feature type="transmembrane region" description="Helical" evidence="1">
    <location>
        <begin position="96"/>
        <end position="120"/>
    </location>
</feature>
<dbReference type="GO" id="GO:0015099">
    <property type="term" value="F:nickel cation transmembrane transporter activity"/>
    <property type="evidence" value="ECO:0007669"/>
    <property type="project" value="TreeGrafter"/>
</dbReference>
<dbReference type="GO" id="GO:0006824">
    <property type="term" value="P:cobalt ion transport"/>
    <property type="evidence" value="ECO:0007669"/>
    <property type="project" value="UniProtKB-KW"/>
</dbReference>
<dbReference type="EMBL" id="FXTK01000037">
    <property type="protein sequence ID" value="SMO98834.1"/>
    <property type="molecule type" value="Genomic_DNA"/>
</dbReference>
<dbReference type="Proteomes" id="UP000319014">
    <property type="component" value="Unassembled WGS sequence"/>
</dbReference>
<keyword evidence="1" id="KW-1133">Transmembrane helix</keyword>
<feature type="transmembrane region" description="Helical" evidence="1">
    <location>
        <begin position="68"/>
        <end position="89"/>
    </location>
</feature>
<sequence length="164" mass="16598">MQLSTLSILLIGVWLVLRGATRGVGLLAADTPRGHHDHHHDHGTCASCGHAHAPQPEKIAAASSWRELALVISSIAIRPCSGAVLLLVLTWQMNILGAGIAGAFAMASGTAALALLVAFMGNSLRQGVMSSVIGSQILPAAGAGFELCAGLAVVLLAGNALGLI</sequence>
<name>A0A521FRX9_9RHOB</name>
<keyword evidence="3" id="KW-1185">Reference proteome</keyword>
<gene>
    <name evidence="2" type="ORF">SAMN06265221_1375</name>
</gene>
<dbReference type="GO" id="GO:0010045">
    <property type="term" value="P:response to nickel cation"/>
    <property type="evidence" value="ECO:0007669"/>
    <property type="project" value="TreeGrafter"/>
</dbReference>
<dbReference type="AlphaFoldDB" id="A0A521FRX9"/>
<evidence type="ECO:0000313" key="3">
    <source>
        <dbReference type="Proteomes" id="UP000319014"/>
    </source>
</evidence>